<dbReference type="GO" id="GO:0003993">
    <property type="term" value="F:acid phosphatase activity"/>
    <property type="evidence" value="ECO:0007669"/>
    <property type="project" value="InterPro"/>
</dbReference>
<dbReference type="PIRSF" id="PIRSF002674">
    <property type="entry name" value="VSP"/>
    <property type="match status" value="1"/>
</dbReference>
<evidence type="ECO:0000313" key="6">
    <source>
        <dbReference type="Proteomes" id="UP000283530"/>
    </source>
</evidence>
<proteinExistence type="inferred from homology"/>
<comment type="caution">
    <text evidence="5">The sequence shown here is derived from an EMBL/GenBank/DDBJ whole genome shotgun (WGS) entry which is preliminary data.</text>
</comment>
<gene>
    <name evidence="5" type="ORF">CKAN_00073700</name>
</gene>
<dbReference type="PANTHER" id="PTHR31284:SF10">
    <property type="entry name" value="ACID PHOSPHATASE-LIKE PROTEIN"/>
    <property type="match status" value="1"/>
</dbReference>
<organism evidence="5 6">
    <name type="scientific">Cinnamomum micranthum f. kanehirae</name>
    <dbReference type="NCBI Taxonomy" id="337451"/>
    <lineage>
        <taxon>Eukaryota</taxon>
        <taxon>Viridiplantae</taxon>
        <taxon>Streptophyta</taxon>
        <taxon>Embryophyta</taxon>
        <taxon>Tracheophyta</taxon>
        <taxon>Spermatophyta</taxon>
        <taxon>Magnoliopsida</taxon>
        <taxon>Magnoliidae</taxon>
        <taxon>Laurales</taxon>
        <taxon>Lauraceae</taxon>
        <taxon>Cinnamomum</taxon>
    </lineage>
</organism>
<dbReference type="Proteomes" id="UP000283530">
    <property type="component" value="Unassembled WGS sequence"/>
</dbReference>
<dbReference type="InterPro" id="IPR005519">
    <property type="entry name" value="Acid_phosphat_B-like"/>
</dbReference>
<keyword evidence="6" id="KW-1185">Reference proteome</keyword>
<evidence type="ECO:0000313" key="5">
    <source>
        <dbReference type="EMBL" id="RWR72510.1"/>
    </source>
</evidence>
<dbReference type="STRING" id="337451.A0A3S3MPI5"/>
<sequence>MDPFRSLLLLSSLFSVAAPHSILQISPGSRRHGDRSAWKGDELYCESWRFSVETNDAGVWKQVPEICVGFVREYMTGERYASDCAMVSNNSMSFAGGVEIAGDGKDAWIFDIDETLLSNLPYYAAHGFGSEVFDENAYNEWANLADAPAIPASLILYNGLKGLGFKLILLTGRTEVQRNATAKNLLLAGYSNWERLILRGIDDVGKPALVYKSHKRAELEGEGYRIHGNSGDQWSDLLGMPVATRSFKLPNPMYYIE</sequence>
<dbReference type="InterPro" id="IPR014403">
    <property type="entry name" value="APS1/VSP"/>
</dbReference>
<evidence type="ECO:0000256" key="2">
    <source>
        <dbReference type="ARBA" id="ARBA00023180"/>
    </source>
</evidence>
<dbReference type="EMBL" id="QPKB01000001">
    <property type="protein sequence ID" value="RWR72510.1"/>
    <property type="molecule type" value="Genomic_DNA"/>
</dbReference>
<reference evidence="5 6" key="1">
    <citation type="journal article" date="2019" name="Nat. Plants">
        <title>Stout camphor tree genome fills gaps in understanding of flowering plant genome evolution.</title>
        <authorList>
            <person name="Chaw S.M."/>
            <person name="Liu Y.C."/>
            <person name="Wu Y.W."/>
            <person name="Wang H.Y."/>
            <person name="Lin C.I."/>
            <person name="Wu C.S."/>
            <person name="Ke H.M."/>
            <person name="Chang L.Y."/>
            <person name="Hsu C.Y."/>
            <person name="Yang H.T."/>
            <person name="Sudianto E."/>
            <person name="Hsu M.H."/>
            <person name="Wu K.P."/>
            <person name="Wang L.N."/>
            <person name="Leebens-Mack J.H."/>
            <person name="Tsai I.J."/>
        </authorList>
    </citation>
    <scope>NUCLEOTIDE SEQUENCE [LARGE SCALE GENOMIC DNA]</scope>
    <source>
        <strain evidence="6">cv. Chaw 1501</strain>
        <tissue evidence="5">Young leaves</tissue>
    </source>
</reference>
<dbReference type="InterPro" id="IPR010028">
    <property type="entry name" value="Acid_phosphatase_pln"/>
</dbReference>
<feature type="chain" id="PRO_5018529202" evidence="4">
    <location>
        <begin position="20"/>
        <end position="257"/>
    </location>
</feature>
<evidence type="ECO:0000256" key="3">
    <source>
        <dbReference type="PIRNR" id="PIRNR002674"/>
    </source>
</evidence>
<dbReference type="PANTHER" id="PTHR31284">
    <property type="entry name" value="ACID PHOSPHATASE-LIKE PROTEIN"/>
    <property type="match status" value="1"/>
</dbReference>
<dbReference type="SUPFAM" id="SSF56784">
    <property type="entry name" value="HAD-like"/>
    <property type="match status" value="1"/>
</dbReference>
<dbReference type="Pfam" id="PF03767">
    <property type="entry name" value="Acid_phosphat_B"/>
    <property type="match status" value="1"/>
</dbReference>
<comment type="similarity">
    <text evidence="3">Belongs to the APS1/VSP family.</text>
</comment>
<protein>
    <submittedName>
        <fullName evidence="5">Acid phosphatase Class B</fullName>
    </submittedName>
</protein>
<dbReference type="InterPro" id="IPR023214">
    <property type="entry name" value="HAD_sf"/>
</dbReference>
<dbReference type="AlphaFoldDB" id="A0A3S3MPI5"/>
<keyword evidence="2" id="KW-0325">Glycoprotein</keyword>
<dbReference type="InterPro" id="IPR036412">
    <property type="entry name" value="HAD-like_sf"/>
</dbReference>
<name>A0A3S3MPI5_9MAGN</name>
<keyword evidence="1 4" id="KW-0732">Signal</keyword>
<feature type="signal peptide" evidence="4">
    <location>
        <begin position="1"/>
        <end position="19"/>
    </location>
</feature>
<evidence type="ECO:0000256" key="4">
    <source>
        <dbReference type="SAM" id="SignalP"/>
    </source>
</evidence>
<dbReference type="OrthoDB" id="59415at2759"/>
<evidence type="ECO:0000256" key="1">
    <source>
        <dbReference type="ARBA" id="ARBA00022729"/>
    </source>
</evidence>
<dbReference type="NCBIfam" id="TIGR01675">
    <property type="entry name" value="plant-AP"/>
    <property type="match status" value="1"/>
</dbReference>
<accession>A0A3S3MPI5</accession>
<dbReference type="Gene3D" id="3.40.50.1000">
    <property type="entry name" value="HAD superfamily/HAD-like"/>
    <property type="match status" value="1"/>
</dbReference>
<dbReference type="CDD" id="cd07535">
    <property type="entry name" value="HAD_VSP"/>
    <property type="match status" value="1"/>
</dbReference>